<evidence type="ECO:0000256" key="2">
    <source>
        <dbReference type="ARBA" id="ARBA00008017"/>
    </source>
</evidence>
<dbReference type="InterPro" id="IPR006686">
    <property type="entry name" value="MscS_channel_CS"/>
</dbReference>
<feature type="transmembrane region" description="Helical" evidence="8">
    <location>
        <begin position="462"/>
        <end position="480"/>
    </location>
</feature>
<dbReference type="InterPro" id="IPR011014">
    <property type="entry name" value="MscS_channel_TM-2"/>
</dbReference>
<name>W8RUY7_9RHOB</name>
<dbReference type="PANTHER" id="PTHR30347:SF1">
    <property type="entry name" value="MECHANOSENSITIVE CHANNEL MSCK"/>
    <property type="match status" value="1"/>
</dbReference>
<evidence type="ECO:0000256" key="3">
    <source>
        <dbReference type="ARBA" id="ARBA00022475"/>
    </source>
</evidence>
<protein>
    <submittedName>
        <fullName evidence="12">Potassium efflux system KefA protein / Small-conductance mechanosensitive channel</fullName>
    </submittedName>
</protein>
<dbReference type="InterPro" id="IPR023408">
    <property type="entry name" value="MscS_beta-dom_sf"/>
</dbReference>
<comment type="subcellular location">
    <subcellularLocation>
        <location evidence="1">Cell membrane</location>
        <topology evidence="1">Multi-pass membrane protein</topology>
    </subcellularLocation>
</comment>
<dbReference type="InterPro" id="IPR011066">
    <property type="entry name" value="MscS_channel_C_sf"/>
</dbReference>
<dbReference type="InterPro" id="IPR052702">
    <property type="entry name" value="MscS-like_channel"/>
</dbReference>
<evidence type="ECO:0000259" key="10">
    <source>
        <dbReference type="Pfam" id="PF12607"/>
    </source>
</evidence>
<keyword evidence="13" id="KW-1185">Reference proteome</keyword>
<dbReference type="GO" id="GO:0005886">
    <property type="term" value="C:plasma membrane"/>
    <property type="evidence" value="ECO:0007669"/>
    <property type="project" value="UniProtKB-SubCell"/>
</dbReference>
<feature type="transmembrane region" description="Helical" evidence="8">
    <location>
        <begin position="282"/>
        <end position="310"/>
    </location>
</feature>
<feature type="domain" description="Mechanosensitive ion channel MscS C-terminal" evidence="11">
    <location>
        <begin position="711"/>
        <end position="793"/>
    </location>
</feature>
<dbReference type="Gene3D" id="2.30.30.60">
    <property type="match status" value="1"/>
</dbReference>
<evidence type="ECO:0000313" key="13">
    <source>
        <dbReference type="Proteomes" id="UP000019593"/>
    </source>
</evidence>
<keyword evidence="6 8" id="KW-0472">Membrane</keyword>
<dbReference type="Proteomes" id="UP000019593">
    <property type="component" value="Chromosome"/>
</dbReference>
<feature type="transmembrane region" description="Helical" evidence="8">
    <location>
        <begin position="501"/>
        <end position="525"/>
    </location>
</feature>
<dbReference type="InterPro" id="IPR022249">
    <property type="entry name" value="DUF3772"/>
</dbReference>
<dbReference type="eggNOG" id="COG3264">
    <property type="taxonomic scope" value="Bacteria"/>
</dbReference>
<evidence type="ECO:0000256" key="4">
    <source>
        <dbReference type="ARBA" id="ARBA00022692"/>
    </source>
</evidence>
<dbReference type="Pfam" id="PF21082">
    <property type="entry name" value="MS_channel_3rd"/>
    <property type="match status" value="1"/>
</dbReference>
<feature type="transmembrane region" description="Helical" evidence="8">
    <location>
        <begin position="618"/>
        <end position="638"/>
    </location>
</feature>
<dbReference type="Gene3D" id="3.30.70.100">
    <property type="match status" value="1"/>
</dbReference>
<feature type="transmembrane region" description="Helical" evidence="8">
    <location>
        <begin position="322"/>
        <end position="341"/>
    </location>
</feature>
<accession>W8RUY7</accession>
<feature type="transmembrane region" description="Helical" evidence="8">
    <location>
        <begin position="591"/>
        <end position="612"/>
    </location>
</feature>
<dbReference type="GO" id="GO:0008381">
    <property type="term" value="F:mechanosensitive monoatomic ion channel activity"/>
    <property type="evidence" value="ECO:0007669"/>
    <property type="project" value="UniProtKB-ARBA"/>
</dbReference>
<dbReference type="Pfam" id="PF00924">
    <property type="entry name" value="MS_channel_2nd"/>
    <property type="match status" value="1"/>
</dbReference>
<evidence type="ECO:0000259" key="11">
    <source>
        <dbReference type="Pfam" id="PF21082"/>
    </source>
</evidence>
<dbReference type="HOGENOM" id="CLU_011796_2_0_5"/>
<feature type="transmembrane region" description="Helical" evidence="8">
    <location>
        <begin position="439"/>
        <end position="456"/>
    </location>
</feature>
<dbReference type="KEGG" id="red:roselon_02769"/>
<proteinExistence type="inferred from homology"/>
<dbReference type="PROSITE" id="PS01246">
    <property type="entry name" value="UPF0003"/>
    <property type="match status" value="1"/>
</dbReference>
<gene>
    <name evidence="12" type="ORF">roselon_02769</name>
</gene>
<dbReference type="PANTHER" id="PTHR30347">
    <property type="entry name" value="POTASSIUM CHANNEL RELATED"/>
    <property type="match status" value="1"/>
</dbReference>
<dbReference type="SUPFAM" id="SSF82689">
    <property type="entry name" value="Mechanosensitive channel protein MscS (YggB), C-terminal domain"/>
    <property type="match status" value="1"/>
</dbReference>
<evidence type="ECO:0000256" key="5">
    <source>
        <dbReference type="ARBA" id="ARBA00022989"/>
    </source>
</evidence>
<evidence type="ECO:0000256" key="7">
    <source>
        <dbReference type="SAM" id="MobiDB-lite"/>
    </source>
</evidence>
<dbReference type="InterPro" id="IPR010920">
    <property type="entry name" value="LSM_dom_sf"/>
</dbReference>
<keyword evidence="5 8" id="KW-1133">Transmembrane helix</keyword>
<dbReference type="AlphaFoldDB" id="W8RUY7"/>
<reference evidence="12 13" key="1">
    <citation type="submission" date="2013-03" db="EMBL/GenBank/DDBJ databases">
        <authorList>
            <person name="Fiebig A."/>
            <person name="Goeker M."/>
            <person name="Klenk H.-P.P."/>
        </authorList>
    </citation>
    <scope>NUCLEOTIDE SEQUENCE [LARGE SCALE GENOMIC DNA]</scope>
    <source>
        <strain evidence="13">DSM 19469</strain>
    </source>
</reference>
<feature type="region of interest" description="Disordered" evidence="7">
    <location>
        <begin position="39"/>
        <end position="62"/>
    </location>
</feature>
<keyword evidence="3" id="KW-1003">Cell membrane</keyword>
<evidence type="ECO:0000256" key="6">
    <source>
        <dbReference type="ARBA" id="ARBA00023136"/>
    </source>
</evidence>
<dbReference type="OrthoDB" id="9799209at2"/>
<dbReference type="InterPro" id="IPR049278">
    <property type="entry name" value="MS_channel_C"/>
</dbReference>
<comment type="similarity">
    <text evidence="2">Belongs to the MscS (TC 1.A.23) family.</text>
</comment>
<feature type="transmembrane region" description="Helical" evidence="8">
    <location>
        <begin position="362"/>
        <end position="383"/>
    </location>
</feature>
<evidence type="ECO:0000313" key="12">
    <source>
        <dbReference type="EMBL" id="AHM05068.1"/>
    </source>
</evidence>
<evidence type="ECO:0000256" key="1">
    <source>
        <dbReference type="ARBA" id="ARBA00004651"/>
    </source>
</evidence>
<dbReference type="RefSeq" id="WP_084613784.1">
    <property type="nucleotide sequence ID" value="NZ_CP004372.1"/>
</dbReference>
<feature type="transmembrane region" description="Helical" evidence="8">
    <location>
        <begin position="548"/>
        <end position="570"/>
    </location>
</feature>
<dbReference type="EMBL" id="CP004372">
    <property type="protein sequence ID" value="AHM05068.1"/>
    <property type="molecule type" value="Genomic_DNA"/>
</dbReference>
<sequence>MSSLRMALCHAVLSLALVLTTLAVLDLSPVRAQMQAPDAAEVPEAAAPPATPSVPGPAIAQSAPAAAEGAGIDYEAWEADATRAENLLEAGTASTAFFENLRATLVDWRTRFLEAENANSARINTLQAQIDALGAVPADGQPEPDAIADRRRILNDQLQEAQLPRIDASQAFTRADGLIAEIDTLLSERQQQQMLELSPSPANPVNWPAALTGLRALAVSLQTDLTDRLTNPAQRELLLDSAPALAIIALVALVALLRGRLWIARLTHRLESRTHTRGRPTLVFFVSLLQMLIPVVAVVFVLGGLVASGLIGTDARTLLEPLAGLAIASYFALWLGGRLFPEGELPMGVIELDAHQRASARRTVFLIGVMVGLAVLMETISAMDEIPPAGQGVLQLPVYIGLALAYLRAARILRRGRTDLAEDESPGFMRRILGVVRQALVLVAIVGPALAVVGYVHAAEGLMVPTAVSLAIFGVLVALQPVVRDAYAVIFRTSRDAAAEALLPILVNFLLAFGALPLLALTWGMRPQQLSEVYSRFWEGVTLGDARITPGSVFAVILVFALGYIATRLLQGALRSTVLPRTKLDAGARNAVVSGIGYVGIGLAAMIAITAGGIDLTALGFVLGALSVGIGFGLQNVVNNFVSGIILLVERPISEGDWIEVGSYMGIVKRISVRSTRIETFDKTDVIVPNADFISGTVTNWTRGNTIGRAVITVGVAYGTDTRKVQDILMAIAREHPVVAAFPEPGVDFLGFGADSLDFRIRVILRDVNQMLSVKTEIHHRIAERFAEEGIEIPFAQRDIWLRNPEALRPAPKAVGHDPVDRDLDTEQSQIEDAMTQDDGVFDGPQDT</sequence>
<dbReference type="Gene3D" id="1.10.287.1260">
    <property type="match status" value="1"/>
</dbReference>
<dbReference type="PATRIC" id="fig|1294273.3.peg.2733"/>
<dbReference type="Pfam" id="PF12607">
    <property type="entry name" value="DUF3772"/>
    <property type="match status" value="1"/>
</dbReference>
<keyword evidence="4 8" id="KW-0812">Transmembrane</keyword>
<feature type="domain" description="DUF3772" evidence="10">
    <location>
        <begin position="167"/>
        <end position="226"/>
    </location>
</feature>
<dbReference type="SUPFAM" id="SSF82861">
    <property type="entry name" value="Mechanosensitive channel protein MscS (YggB), transmembrane region"/>
    <property type="match status" value="1"/>
</dbReference>
<dbReference type="InterPro" id="IPR006685">
    <property type="entry name" value="MscS_channel_2nd"/>
</dbReference>
<evidence type="ECO:0000259" key="9">
    <source>
        <dbReference type="Pfam" id="PF00924"/>
    </source>
</evidence>
<dbReference type="STRING" id="1294273.roselon_02769"/>
<evidence type="ECO:0000256" key="8">
    <source>
        <dbReference type="SAM" id="Phobius"/>
    </source>
</evidence>
<feature type="domain" description="Mechanosensitive ion channel MscS" evidence="9">
    <location>
        <begin position="636"/>
        <end position="703"/>
    </location>
</feature>
<organism evidence="12 13">
    <name type="scientific">Roseicyclus elongatus DSM 19469</name>
    <dbReference type="NCBI Taxonomy" id="1294273"/>
    <lineage>
        <taxon>Bacteria</taxon>
        <taxon>Pseudomonadati</taxon>
        <taxon>Pseudomonadota</taxon>
        <taxon>Alphaproteobacteria</taxon>
        <taxon>Rhodobacterales</taxon>
        <taxon>Roseobacteraceae</taxon>
        <taxon>Roseicyclus</taxon>
    </lineage>
</organism>
<feature type="transmembrane region" description="Helical" evidence="8">
    <location>
        <begin position="389"/>
        <end position="407"/>
    </location>
</feature>
<feature type="compositionally biased region" description="Low complexity" evidence="7">
    <location>
        <begin position="39"/>
        <end position="48"/>
    </location>
</feature>
<dbReference type="SUPFAM" id="SSF50182">
    <property type="entry name" value="Sm-like ribonucleoproteins"/>
    <property type="match status" value="1"/>
</dbReference>
<feature type="transmembrane region" description="Helical" evidence="8">
    <location>
        <begin position="242"/>
        <end position="261"/>
    </location>
</feature>